<gene>
    <name evidence="2" type="ORF">JTE90_006169</name>
</gene>
<evidence type="ECO:0000313" key="3">
    <source>
        <dbReference type="Proteomes" id="UP000827092"/>
    </source>
</evidence>
<comment type="caution">
    <text evidence="2">The sequence shown here is derived from an EMBL/GenBank/DDBJ whole genome shotgun (WGS) entry which is preliminary data.</text>
</comment>
<dbReference type="Proteomes" id="UP000827092">
    <property type="component" value="Unassembled WGS sequence"/>
</dbReference>
<dbReference type="AlphaFoldDB" id="A0AAV6TRH0"/>
<protein>
    <submittedName>
        <fullName evidence="2">Uncharacterized protein</fullName>
    </submittedName>
</protein>
<proteinExistence type="predicted"/>
<evidence type="ECO:0000313" key="2">
    <source>
        <dbReference type="EMBL" id="KAG8174299.1"/>
    </source>
</evidence>
<dbReference type="EMBL" id="JAFNEN010001258">
    <property type="protein sequence ID" value="KAG8174299.1"/>
    <property type="molecule type" value="Genomic_DNA"/>
</dbReference>
<organism evidence="2 3">
    <name type="scientific">Oedothorax gibbosus</name>
    <dbReference type="NCBI Taxonomy" id="931172"/>
    <lineage>
        <taxon>Eukaryota</taxon>
        <taxon>Metazoa</taxon>
        <taxon>Ecdysozoa</taxon>
        <taxon>Arthropoda</taxon>
        <taxon>Chelicerata</taxon>
        <taxon>Arachnida</taxon>
        <taxon>Araneae</taxon>
        <taxon>Araneomorphae</taxon>
        <taxon>Entelegynae</taxon>
        <taxon>Araneoidea</taxon>
        <taxon>Linyphiidae</taxon>
        <taxon>Erigoninae</taxon>
        <taxon>Oedothorax</taxon>
    </lineage>
</organism>
<feature type="region of interest" description="Disordered" evidence="1">
    <location>
        <begin position="85"/>
        <end position="110"/>
    </location>
</feature>
<sequence>MSIGVAEVLQKGSINSINTTHFAESPTPCTASKSTSSVDYLSMLAGDLAFDQKETLLNVFKVFRIYLTIPIKPQATRNTLKHRINTEQQPPVSQGAYRVSALSARLSEKR</sequence>
<accession>A0AAV6TRH0</accession>
<evidence type="ECO:0000256" key="1">
    <source>
        <dbReference type="SAM" id="MobiDB-lite"/>
    </source>
</evidence>
<reference evidence="2 3" key="1">
    <citation type="journal article" date="2022" name="Nat. Ecol. Evol.">
        <title>A masculinizing supergene underlies an exaggerated male reproductive morph in a spider.</title>
        <authorList>
            <person name="Hendrickx F."/>
            <person name="De Corte Z."/>
            <person name="Sonet G."/>
            <person name="Van Belleghem S.M."/>
            <person name="Kostlbacher S."/>
            <person name="Vangestel C."/>
        </authorList>
    </citation>
    <scope>NUCLEOTIDE SEQUENCE [LARGE SCALE GENOMIC DNA]</scope>
    <source>
        <strain evidence="2">W744_W776</strain>
    </source>
</reference>
<keyword evidence="3" id="KW-1185">Reference proteome</keyword>
<name>A0AAV6TRH0_9ARAC</name>